<sequence length="259" mass="29229">MRIKKAFRDELEFLQKIRHPNVVQFLGAVTQSSPMMIVTEYLPKGDLCLFLKRKGALRPTTAVRFALDIARGMSYLHENKPEAIIHRDLEPSPCLKQLKAATNDFNSANKIGEGGFGPVYKGQLPDGTVIAVKQLSSKSRQGNREFLNEMGMISCFQHSNLVKLHGCCIDGGQLLLVYEYMENNNLARALFGRENHLKLDWPRSRNICIGIARGLAFLHEESVLKIVHRDIKATNVLLDRDLNPKISDFGLAKLDEEEK</sequence>
<dbReference type="GO" id="GO:0016020">
    <property type="term" value="C:membrane"/>
    <property type="evidence" value="ECO:0007669"/>
    <property type="project" value="UniProtKB-SubCell"/>
</dbReference>
<accession>A0A6P5RFV2</accession>
<feature type="domain" description="Protein kinase" evidence="10">
    <location>
        <begin position="105"/>
        <end position="259"/>
    </location>
</feature>
<keyword evidence="7" id="KW-0067">ATP-binding</keyword>
<dbReference type="KEGG" id="pavi:110745001"/>
<keyword evidence="4" id="KW-0808">Transferase</keyword>
<keyword evidence="3" id="KW-0723">Serine/threonine-protein kinase</keyword>
<dbReference type="GO" id="GO:0005524">
    <property type="term" value="F:ATP binding"/>
    <property type="evidence" value="ECO:0007669"/>
    <property type="project" value="UniProtKB-KW"/>
</dbReference>
<dbReference type="Gene3D" id="1.10.510.10">
    <property type="entry name" value="Transferase(Phosphotransferase) domain 1"/>
    <property type="match status" value="2"/>
</dbReference>
<organism evidence="11 12">
    <name type="scientific">Prunus avium</name>
    <name type="common">Cherry</name>
    <name type="synonym">Cerasus avium</name>
    <dbReference type="NCBI Taxonomy" id="42229"/>
    <lineage>
        <taxon>Eukaryota</taxon>
        <taxon>Viridiplantae</taxon>
        <taxon>Streptophyta</taxon>
        <taxon>Embryophyta</taxon>
        <taxon>Tracheophyta</taxon>
        <taxon>Spermatophyta</taxon>
        <taxon>Magnoliopsida</taxon>
        <taxon>eudicotyledons</taxon>
        <taxon>Gunneridae</taxon>
        <taxon>Pentapetalae</taxon>
        <taxon>rosids</taxon>
        <taxon>fabids</taxon>
        <taxon>Rosales</taxon>
        <taxon>Rosaceae</taxon>
        <taxon>Amygdaloideae</taxon>
        <taxon>Amygdaleae</taxon>
        <taxon>Prunus</taxon>
    </lineage>
</organism>
<comment type="catalytic activity">
    <reaction evidence="8">
        <text>L-threonyl-[protein] + ATP = O-phospho-L-threonyl-[protein] + ADP + H(+)</text>
        <dbReference type="Rhea" id="RHEA:46608"/>
        <dbReference type="Rhea" id="RHEA-COMP:11060"/>
        <dbReference type="Rhea" id="RHEA-COMP:11605"/>
        <dbReference type="ChEBI" id="CHEBI:15378"/>
        <dbReference type="ChEBI" id="CHEBI:30013"/>
        <dbReference type="ChEBI" id="CHEBI:30616"/>
        <dbReference type="ChEBI" id="CHEBI:61977"/>
        <dbReference type="ChEBI" id="CHEBI:456216"/>
        <dbReference type="EC" id="2.7.11.1"/>
    </reaction>
</comment>
<dbReference type="InterPro" id="IPR008271">
    <property type="entry name" value="Ser/Thr_kinase_AS"/>
</dbReference>
<dbReference type="InterPro" id="IPR011009">
    <property type="entry name" value="Kinase-like_dom_sf"/>
</dbReference>
<dbReference type="RefSeq" id="XP_021800743.1">
    <property type="nucleotide sequence ID" value="XM_021945051.1"/>
</dbReference>
<reference evidence="12" key="1">
    <citation type="submission" date="2025-08" db="UniProtKB">
        <authorList>
            <consortium name="RefSeq"/>
        </authorList>
    </citation>
    <scope>IDENTIFICATION</scope>
</reference>
<evidence type="ECO:0000256" key="6">
    <source>
        <dbReference type="ARBA" id="ARBA00022777"/>
    </source>
</evidence>
<dbReference type="SMART" id="SM00220">
    <property type="entry name" value="S_TKc"/>
    <property type="match status" value="1"/>
</dbReference>
<proteinExistence type="predicted"/>
<dbReference type="PROSITE" id="PS00108">
    <property type="entry name" value="PROTEIN_KINASE_ST"/>
    <property type="match status" value="1"/>
</dbReference>
<keyword evidence="5" id="KW-0547">Nucleotide-binding</keyword>
<keyword evidence="11" id="KW-1185">Reference proteome</keyword>
<dbReference type="Gene3D" id="3.30.200.20">
    <property type="entry name" value="Phosphorylase Kinase, domain 1"/>
    <property type="match status" value="1"/>
</dbReference>
<dbReference type="Pfam" id="PF07714">
    <property type="entry name" value="PK_Tyr_Ser-Thr"/>
    <property type="match status" value="2"/>
</dbReference>
<comment type="subcellular location">
    <subcellularLocation>
        <location evidence="1">Membrane</location>
        <topology evidence="1">Single-pass type I membrane protein</topology>
    </subcellularLocation>
</comment>
<dbReference type="InterPro" id="IPR000719">
    <property type="entry name" value="Prot_kinase_dom"/>
</dbReference>
<dbReference type="FunFam" id="3.30.200.20:FF:000217">
    <property type="entry name" value="probable LRR receptor-like serine/threonine-protein kinase At1g53430"/>
    <property type="match status" value="1"/>
</dbReference>
<protein>
    <recommendedName>
        <fullName evidence="2">non-specific serine/threonine protein kinase</fullName>
        <ecNumber evidence="2">2.7.11.1</ecNumber>
    </recommendedName>
</protein>
<evidence type="ECO:0000256" key="4">
    <source>
        <dbReference type="ARBA" id="ARBA00022679"/>
    </source>
</evidence>
<evidence type="ECO:0000256" key="7">
    <source>
        <dbReference type="ARBA" id="ARBA00022840"/>
    </source>
</evidence>
<dbReference type="EC" id="2.7.11.1" evidence="2"/>
<evidence type="ECO:0000256" key="5">
    <source>
        <dbReference type="ARBA" id="ARBA00022741"/>
    </source>
</evidence>
<evidence type="ECO:0000256" key="2">
    <source>
        <dbReference type="ARBA" id="ARBA00012513"/>
    </source>
</evidence>
<gene>
    <name evidence="12" type="primary">LOC110745001</name>
</gene>
<dbReference type="SUPFAM" id="SSF56112">
    <property type="entry name" value="Protein kinase-like (PK-like)"/>
    <property type="match status" value="2"/>
</dbReference>
<dbReference type="FunFam" id="3.30.200.20:FF:000180">
    <property type="entry name" value="serine/threonine-protein kinase STY46-like"/>
    <property type="match status" value="1"/>
</dbReference>
<dbReference type="InterPro" id="IPR001245">
    <property type="entry name" value="Ser-Thr/Tyr_kinase_cat_dom"/>
</dbReference>
<evidence type="ECO:0000256" key="1">
    <source>
        <dbReference type="ARBA" id="ARBA00004479"/>
    </source>
</evidence>
<dbReference type="PROSITE" id="PS50011">
    <property type="entry name" value="PROTEIN_KINASE_DOM"/>
    <property type="match status" value="1"/>
</dbReference>
<dbReference type="PANTHER" id="PTHR48006:SF72">
    <property type="entry name" value="LRR RECEPTOR-LIKE SERINE_THREONINE-PROTEIN KINASE RFK1-RELATED"/>
    <property type="match status" value="1"/>
</dbReference>
<evidence type="ECO:0000259" key="10">
    <source>
        <dbReference type="PROSITE" id="PS50011"/>
    </source>
</evidence>
<dbReference type="GeneID" id="110745001"/>
<comment type="catalytic activity">
    <reaction evidence="9">
        <text>L-seryl-[protein] + ATP = O-phospho-L-seryl-[protein] + ADP + H(+)</text>
        <dbReference type="Rhea" id="RHEA:17989"/>
        <dbReference type="Rhea" id="RHEA-COMP:9863"/>
        <dbReference type="Rhea" id="RHEA-COMP:11604"/>
        <dbReference type="ChEBI" id="CHEBI:15378"/>
        <dbReference type="ChEBI" id="CHEBI:29999"/>
        <dbReference type="ChEBI" id="CHEBI:30616"/>
        <dbReference type="ChEBI" id="CHEBI:83421"/>
        <dbReference type="ChEBI" id="CHEBI:456216"/>
        <dbReference type="EC" id="2.7.11.1"/>
    </reaction>
</comment>
<dbReference type="InterPro" id="IPR051824">
    <property type="entry name" value="LRR_Rcpt-Like_S/T_Kinase"/>
</dbReference>
<evidence type="ECO:0000256" key="8">
    <source>
        <dbReference type="ARBA" id="ARBA00047899"/>
    </source>
</evidence>
<dbReference type="FunFam" id="1.10.510.10:FF:001023">
    <property type="entry name" value="Os07g0541700 protein"/>
    <property type="match status" value="1"/>
</dbReference>
<evidence type="ECO:0000256" key="3">
    <source>
        <dbReference type="ARBA" id="ARBA00022527"/>
    </source>
</evidence>
<name>A0A6P5RFV2_PRUAV</name>
<dbReference type="Proteomes" id="UP000515124">
    <property type="component" value="Unplaced"/>
</dbReference>
<evidence type="ECO:0000313" key="11">
    <source>
        <dbReference type="Proteomes" id="UP000515124"/>
    </source>
</evidence>
<dbReference type="GO" id="GO:0004674">
    <property type="term" value="F:protein serine/threonine kinase activity"/>
    <property type="evidence" value="ECO:0007669"/>
    <property type="project" value="UniProtKB-KW"/>
</dbReference>
<dbReference type="PANTHER" id="PTHR48006">
    <property type="entry name" value="LEUCINE-RICH REPEAT-CONTAINING PROTEIN DDB_G0281931-RELATED"/>
    <property type="match status" value="1"/>
</dbReference>
<keyword evidence="6" id="KW-0418">Kinase</keyword>
<evidence type="ECO:0000313" key="12">
    <source>
        <dbReference type="RefSeq" id="XP_021800743.1"/>
    </source>
</evidence>
<dbReference type="AlphaFoldDB" id="A0A6P5RFV2"/>
<evidence type="ECO:0000256" key="9">
    <source>
        <dbReference type="ARBA" id="ARBA00048679"/>
    </source>
</evidence>